<dbReference type="EMBL" id="MCRJ01000023">
    <property type="protein sequence ID" value="ODN71350.1"/>
    <property type="molecule type" value="Genomic_DNA"/>
</dbReference>
<keyword evidence="3" id="KW-1185">Reference proteome</keyword>
<dbReference type="Proteomes" id="UP000094622">
    <property type="component" value="Unassembled WGS sequence"/>
</dbReference>
<sequence length="202" mass="20903">MRSRPAPLAVVKIGGSVFERRADLDRLVGALAGRSVILLAGGGRLADAVRVAQTDLGFSDALAHRLAIDAMARSAEILENLYPDCRAVSAAEAALRMIRRGLTPVWGGLGCFLDRPEIAAGWSVTSDSLGAVLARDVAATDLILVKSAEPPAGADFAALGRAGYVDADFALHASAFSGTVRFVGPADYDRLSAFLPAGDLAA</sequence>
<evidence type="ECO:0000313" key="2">
    <source>
        <dbReference type="EMBL" id="ODN71350.1"/>
    </source>
</evidence>
<evidence type="ECO:0000313" key="3">
    <source>
        <dbReference type="Proteomes" id="UP000094622"/>
    </source>
</evidence>
<accession>A0A1E3H4W7</accession>
<dbReference type="Pfam" id="PF00696">
    <property type="entry name" value="AA_kinase"/>
    <property type="match status" value="1"/>
</dbReference>
<dbReference type="SUPFAM" id="SSF53633">
    <property type="entry name" value="Carbamate kinase-like"/>
    <property type="match status" value="1"/>
</dbReference>
<dbReference type="Gene3D" id="3.40.1160.10">
    <property type="entry name" value="Acetylglutamate kinase-like"/>
    <property type="match status" value="1"/>
</dbReference>
<comment type="caution">
    <text evidence="2">The sequence shown here is derived from an EMBL/GenBank/DDBJ whole genome shotgun (WGS) entry which is preliminary data.</text>
</comment>
<dbReference type="InterPro" id="IPR001048">
    <property type="entry name" value="Asp/Glu/Uridylate_kinase"/>
</dbReference>
<dbReference type="GO" id="GO:0016301">
    <property type="term" value="F:kinase activity"/>
    <property type="evidence" value="ECO:0007669"/>
    <property type="project" value="UniProtKB-KW"/>
</dbReference>
<feature type="domain" description="Aspartate/glutamate/uridylate kinase" evidence="1">
    <location>
        <begin position="8"/>
        <end position="147"/>
    </location>
</feature>
<reference evidence="2 3" key="1">
    <citation type="submission" date="2016-07" db="EMBL/GenBank/DDBJ databases">
        <title>Draft Genome Sequence of Methylobrevis pamukkalensis PK2.</title>
        <authorList>
            <person name="Vasilenko O.V."/>
            <person name="Doronina N.V."/>
            <person name="Shmareva M.N."/>
            <person name="Tarlachkov S.V."/>
            <person name="Mustakhimov I."/>
            <person name="Trotsenko Y.A."/>
        </authorList>
    </citation>
    <scope>NUCLEOTIDE SEQUENCE [LARGE SCALE GENOMIC DNA]</scope>
    <source>
        <strain evidence="2 3">PK2</strain>
    </source>
</reference>
<protein>
    <submittedName>
        <fullName evidence="2">Amino acid kinase family protein</fullName>
    </submittedName>
</protein>
<dbReference type="InterPro" id="IPR036393">
    <property type="entry name" value="AceGlu_kinase-like_sf"/>
</dbReference>
<dbReference type="RefSeq" id="WP_069306257.1">
    <property type="nucleotide sequence ID" value="NZ_MCRJ01000023.1"/>
</dbReference>
<gene>
    <name evidence="2" type="ORF">A6302_01302</name>
</gene>
<dbReference type="AlphaFoldDB" id="A0A1E3H4W7"/>
<proteinExistence type="predicted"/>
<keyword evidence="2" id="KW-0808">Transferase</keyword>
<keyword evidence="2" id="KW-0418">Kinase</keyword>
<organism evidence="2 3">
    <name type="scientific">Methylobrevis pamukkalensis</name>
    <dbReference type="NCBI Taxonomy" id="1439726"/>
    <lineage>
        <taxon>Bacteria</taxon>
        <taxon>Pseudomonadati</taxon>
        <taxon>Pseudomonadota</taxon>
        <taxon>Alphaproteobacteria</taxon>
        <taxon>Hyphomicrobiales</taxon>
        <taxon>Pleomorphomonadaceae</taxon>
        <taxon>Methylobrevis</taxon>
    </lineage>
</organism>
<name>A0A1E3H4W7_9HYPH</name>
<evidence type="ECO:0000259" key="1">
    <source>
        <dbReference type="Pfam" id="PF00696"/>
    </source>
</evidence>
<dbReference type="OrthoDB" id="6683219at2"/>